<dbReference type="PROSITE" id="PS00745">
    <property type="entry name" value="RF_PROK_I"/>
    <property type="match status" value="1"/>
</dbReference>
<organism evidence="3 4">
    <name type="scientific">Pacificimonas pallii</name>
    <dbReference type="NCBI Taxonomy" id="2827236"/>
    <lineage>
        <taxon>Bacteria</taxon>
        <taxon>Pseudomonadati</taxon>
        <taxon>Pseudomonadota</taxon>
        <taxon>Alphaproteobacteria</taxon>
        <taxon>Sphingomonadales</taxon>
        <taxon>Sphingosinicellaceae</taxon>
        <taxon>Pacificimonas</taxon>
    </lineage>
</organism>
<evidence type="ECO:0000256" key="1">
    <source>
        <dbReference type="SAM" id="MobiDB-lite"/>
    </source>
</evidence>
<evidence type="ECO:0000259" key="2">
    <source>
        <dbReference type="PROSITE" id="PS00745"/>
    </source>
</evidence>
<dbReference type="Pfam" id="PF00472">
    <property type="entry name" value="RF-1"/>
    <property type="match status" value="1"/>
</dbReference>
<comment type="caution">
    <text evidence="3">The sequence shown here is derived from an EMBL/GenBank/DDBJ whole genome shotgun (WGS) entry which is preliminary data.</text>
</comment>
<sequence length="142" mass="15641">MAEHIDIGRGLSVPETLLTETFIRASGPGGQNVNKVATAVSLRFDLYGSALPYAVKRRVAAAAGQRLTKDGQIVMLGQRHRTLAANRQDVRKRLLRLLRDAAVPPAYRVATKPSRAARARRVDKKVVHGRRKTLRGKPKLDS</sequence>
<evidence type="ECO:0000313" key="4">
    <source>
        <dbReference type="Proteomes" id="UP000722336"/>
    </source>
</evidence>
<accession>A0ABS6SBZ1</accession>
<proteinExistence type="predicted"/>
<gene>
    <name evidence="3" type="primary">arfB</name>
    <name evidence="3" type="ORF">KCG44_03975</name>
</gene>
<dbReference type="EMBL" id="JAGSPA010000001">
    <property type="protein sequence ID" value="MBV7255938.1"/>
    <property type="molecule type" value="Genomic_DNA"/>
</dbReference>
<protein>
    <submittedName>
        <fullName evidence="3">Aminoacyl-tRNA hydrolase</fullName>
        <ecNumber evidence="3">3.1.1.29</ecNumber>
    </submittedName>
</protein>
<feature type="compositionally biased region" description="Basic residues" evidence="1">
    <location>
        <begin position="115"/>
        <end position="142"/>
    </location>
</feature>
<dbReference type="InterPro" id="IPR000352">
    <property type="entry name" value="Pep_chain_release_fac_I"/>
</dbReference>
<feature type="domain" description="Prokaryotic-type class I peptide chain release factors" evidence="2">
    <location>
        <begin position="24"/>
        <end position="40"/>
    </location>
</feature>
<keyword evidence="3" id="KW-0378">Hydrolase</keyword>
<keyword evidence="4" id="KW-1185">Reference proteome</keyword>
<dbReference type="GO" id="GO:0004045">
    <property type="term" value="F:peptidyl-tRNA hydrolase activity"/>
    <property type="evidence" value="ECO:0007669"/>
    <property type="project" value="UniProtKB-EC"/>
</dbReference>
<dbReference type="EC" id="3.1.1.29" evidence="3"/>
<dbReference type="RefSeq" id="WP_218444345.1">
    <property type="nucleotide sequence ID" value="NZ_JAGSPA010000001.1"/>
</dbReference>
<evidence type="ECO:0000313" key="3">
    <source>
        <dbReference type="EMBL" id="MBV7255938.1"/>
    </source>
</evidence>
<dbReference type="Proteomes" id="UP000722336">
    <property type="component" value="Unassembled WGS sequence"/>
</dbReference>
<feature type="region of interest" description="Disordered" evidence="1">
    <location>
        <begin position="109"/>
        <end position="142"/>
    </location>
</feature>
<dbReference type="PANTHER" id="PTHR47814">
    <property type="entry name" value="PEPTIDYL-TRNA HYDROLASE ARFB"/>
    <property type="match status" value="1"/>
</dbReference>
<name>A0ABS6SBZ1_9SPHN</name>
<dbReference type="NCBIfam" id="NF006718">
    <property type="entry name" value="PRK09256.1"/>
    <property type="match status" value="1"/>
</dbReference>
<dbReference type="PANTHER" id="PTHR47814:SF1">
    <property type="entry name" value="PEPTIDYL-TRNA HYDROLASE ARFB"/>
    <property type="match status" value="1"/>
</dbReference>
<reference evidence="3 4" key="1">
    <citation type="submission" date="2021-04" db="EMBL/GenBank/DDBJ databases">
        <authorList>
            <person name="Pira H."/>
            <person name="Risdian C."/>
            <person name="Wink J."/>
        </authorList>
    </citation>
    <scope>NUCLEOTIDE SEQUENCE [LARGE SCALE GENOMIC DNA]</scope>
    <source>
        <strain evidence="3 4">WHA3</strain>
    </source>
</reference>